<sequence>MGSPVSPTTTLGGKFDLEDDVLSPSPLLSDSYSEYHFIDYCGLPSNPISIYRTGDP</sequence>
<organism evidence="1 2">
    <name type="scientific">Pisolithus microcarpus 441</name>
    <dbReference type="NCBI Taxonomy" id="765257"/>
    <lineage>
        <taxon>Eukaryota</taxon>
        <taxon>Fungi</taxon>
        <taxon>Dikarya</taxon>
        <taxon>Basidiomycota</taxon>
        <taxon>Agaricomycotina</taxon>
        <taxon>Agaricomycetes</taxon>
        <taxon>Agaricomycetidae</taxon>
        <taxon>Boletales</taxon>
        <taxon>Sclerodermatineae</taxon>
        <taxon>Pisolithaceae</taxon>
        <taxon>Pisolithus</taxon>
    </lineage>
</organism>
<reference evidence="2" key="2">
    <citation type="submission" date="2015-01" db="EMBL/GenBank/DDBJ databases">
        <title>Evolutionary Origins and Diversification of the Mycorrhizal Mutualists.</title>
        <authorList>
            <consortium name="DOE Joint Genome Institute"/>
            <consortium name="Mycorrhizal Genomics Consortium"/>
            <person name="Kohler A."/>
            <person name="Kuo A."/>
            <person name="Nagy L.G."/>
            <person name="Floudas D."/>
            <person name="Copeland A."/>
            <person name="Barry K.W."/>
            <person name="Cichocki N."/>
            <person name="Veneault-Fourrey C."/>
            <person name="LaButti K."/>
            <person name="Lindquist E.A."/>
            <person name="Lipzen A."/>
            <person name="Lundell T."/>
            <person name="Morin E."/>
            <person name="Murat C."/>
            <person name="Riley R."/>
            <person name="Ohm R."/>
            <person name="Sun H."/>
            <person name="Tunlid A."/>
            <person name="Henrissat B."/>
            <person name="Grigoriev I.V."/>
            <person name="Hibbett D.S."/>
            <person name="Martin F."/>
        </authorList>
    </citation>
    <scope>NUCLEOTIDE SEQUENCE [LARGE SCALE GENOMIC DNA]</scope>
    <source>
        <strain evidence="2">441</strain>
    </source>
</reference>
<gene>
    <name evidence="1" type="ORF">PISMIDRAFT_680458</name>
</gene>
<dbReference type="EMBL" id="KN833740">
    <property type="protein sequence ID" value="KIK22411.1"/>
    <property type="molecule type" value="Genomic_DNA"/>
</dbReference>
<proteinExistence type="predicted"/>
<evidence type="ECO:0000313" key="1">
    <source>
        <dbReference type="EMBL" id="KIK22411.1"/>
    </source>
</evidence>
<keyword evidence="2" id="KW-1185">Reference proteome</keyword>
<dbReference type="HOGENOM" id="CLU_3015054_0_0_1"/>
<protein>
    <submittedName>
        <fullName evidence="1">Uncharacterized protein</fullName>
    </submittedName>
</protein>
<evidence type="ECO:0000313" key="2">
    <source>
        <dbReference type="Proteomes" id="UP000054018"/>
    </source>
</evidence>
<dbReference type="AlphaFoldDB" id="A0A0C9Z074"/>
<reference evidence="1 2" key="1">
    <citation type="submission" date="2014-04" db="EMBL/GenBank/DDBJ databases">
        <authorList>
            <consortium name="DOE Joint Genome Institute"/>
            <person name="Kuo A."/>
            <person name="Kohler A."/>
            <person name="Costa M.D."/>
            <person name="Nagy L.G."/>
            <person name="Floudas D."/>
            <person name="Copeland A."/>
            <person name="Barry K.W."/>
            <person name="Cichocki N."/>
            <person name="Veneault-Fourrey C."/>
            <person name="LaButti K."/>
            <person name="Lindquist E.A."/>
            <person name="Lipzen A."/>
            <person name="Lundell T."/>
            <person name="Morin E."/>
            <person name="Murat C."/>
            <person name="Sun H."/>
            <person name="Tunlid A."/>
            <person name="Henrissat B."/>
            <person name="Grigoriev I.V."/>
            <person name="Hibbett D.S."/>
            <person name="Martin F."/>
            <person name="Nordberg H.P."/>
            <person name="Cantor M.N."/>
            <person name="Hua S.X."/>
        </authorList>
    </citation>
    <scope>NUCLEOTIDE SEQUENCE [LARGE SCALE GENOMIC DNA]</scope>
    <source>
        <strain evidence="1 2">441</strain>
    </source>
</reference>
<name>A0A0C9Z074_9AGAM</name>
<accession>A0A0C9Z074</accession>
<dbReference type="Proteomes" id="UP000054018">
    <property type="component" value="Unassembled WGS sequence"/>
</dbReference>